<evidence type="ECO:0008006" key="4">
    <source>
        <dbReference type="Google" id="ProtNLM"/>
    </source>
</evidence>
<evidence type="ECO:0000313" key="3">
    <source>
        <dbReference type="Proteomes" id="UP000193067"/>
    </source>
</evidence>
<name>A0A1Y2IV60_TRAC3</name>
<dbReference type="Proteomes" id="UP000193067">
    <property type="component" value="Unassembled WGS sequence"/>
</dbReference>
<protein>
    <recommendedName>
        <fullName evidence="4">Protein YOP1</fullName>
    </recommendedName>
</protein>
<dbReference type="EMBL" id="KZ084096">
    <property type="protein sequence ID" value="OSD04533.1"/>
    <property type="molecule type" value="Genomic_DNA"/>
</dbReference>
<accession>A0A1Y2IV60</accession>
<gene>
    <name evidence="2" type="ORF">PYCCODRAFT_1386676</name>
</gene>
<evidence type="ECO:0000313" key="2">
    <source>
        <dbReference type="EMBL" id="OSD04533.1"/>
    </source>
</evidence>
<feature type="region of interest" description="Disordered" evidence="1">
    <location>
        <begin position="182"/>
        <end position="222"/>
    </location>
</feature>
<proteinExistence type="predicted"/>
<reference evidence="2 3" key="1">
    <citation type="journal article" date="2015" name="Biotechnol. Biofuels">
        <title>Enhanced degradation of softwood versus hardwood by the white-rot fungus Pycnoporus coccineus.</title>
        <authorList>
            <person name="Couturier M."/>
            <person name="Navarro D."/>
            <person name="Chevret D."/>
            <person name="Henrissat B."/>
            <person name="Piumi F."/>
            <person name="Ruiz-Duenas F.J."/>
            <person name="Martinez A.T."/>
            <person name="Grigoriev I.V."/>
            <person name="Riley R."/>
            <person name="Lipzen A."/>
            <person name="Berrin J.G."/>
            <person name="Master E.R."/>
            <person name="Rosso M.N."/>
        </authorList>
    </citation>
    <scope>NUCLEOTIDE SEQUENCE [LARGE SCALE GENOMIC DNA]</scope>
    <source>
        <strain evidence="2 3">BRFM310</strain>
    </source>
</reference>
<feature type="compositionally biased region" description="Pro residues" evidence="1">
    <location>
        <begin position="266"/>
        <end position="277"/>
    </location>
</feature>
<feature type="compositionally biased region" description="Basic and acidic residues" evidence="1">
    <location>
        <begin position="516"/>
        <end position="528"/>
    </location>
</feature>
<feature type="region of interest" description="Disordered" evidence="1">
    <location>
        <begin position="266"/>
        <end position="380"/>
    </location>
</feature>
<feature type="compositionally biased region" description="Basic and acidic residues" evidence="1">
    <location>
        <begin position="316"/>
        <end position="326"/>
    </location>
</feature>
<dbReference type="InterPro" id="IPR004345">
    <property type="entry name" value="TB2_DP1_HVA22"/>
</dbReference>
<feature type="compositionally biased region" description="Low complexity" evidence="1">
    <location>
        <begin position="500"/>
        <end position="515"/>
    </location>
</feature>
<sequence length="640" mass="69576">MPLVVPVLRLAYVFLNIFDTFKVLRLPPPSARNGGQPSARAMSQRKRAMKGTMTVWMVWACFTLYERWVETFVWLFVPFYSEIKALVILFFLLTRAKGSEPIFLHLIRPAIKPYTVPLDALFDGLASAGDLLVLVASIPIQHAQSYYRRWTSALDPPEVDIQSWHRDAAGAGSRPTAHRAFASEANGDARPHVSRDVSTGSMRQTRSSGTSSSTTPVHQIWHPPPAAYAEEGAFNPHSGLPTPPIDRQQAFAVSAAGTVDEWRQYPPFPSAYPPTPLPASSRLPSAGPSIAAPQPVRPSGPQFTGRAEESDEDDDQQPKARQDFRRSLQLPREPRNPGSDGGLSDEIQMKGVPHTQTPNQTNTPPAVTTNDIADASAMSVDDGDSYMDDDEDDFNVTLRTPHPLKLTSTEGMLSDDEMLTPPPSTIAFTISLDSQVSHVTRSTALSTTDNGSSLRTRSPSVSSTVPDAPSLAGRKRRLPRYAEDSVKFNVRVSPRKARVASRIASTRASSRTAAADVRRAKATMKGEDDPSVGDDAPSDAPSVDVKRQKTAGGRVPRPKPQRSDSDRTVRGASIRPRSSVSKIAPTVRPAPVRQPSSRIAAKQTERPGLLKKRSAVSVSAAYASIKPERVPAAKVEKTAK</sequence>
<feature type="compositionally biased region" description="Low complexity" evidence="1">
    <location>
        <begin position="355"/>
        <end position="370"/>
    </location>
</feature>
<keyword evidence="3" id="KW-1185">Reference proteome</keyword>
<feature type="region of interest" description="Disordered" evidence="1">
    <location>
        <begin position="493"/>
        <end position="612"/>
    </location>
</feature>
<dbReference type="AlphaFoldDB" id="A0A1Y2IV60"/>
<dbReference type="OrthoDB" id="434647at2759"/>
<dbReference type="Pfam" id="PF03134">
    <property type="entry name" value="TB2_DP1_HVA22"/>
    <property type="match status" value="1"/>
</dbReference>
<feature type="compositionally biased region" description="Low complexity" evidence="1">
    <location>
        <begin position="452"/>
        <end position="466"/>
    </location>
</feature>
<feature type="compositionally biased region" description="Low complexity" evidence="1">
    <location>
        <begin position="198"/>
        <end position="215"/>
    </location>
</feature>
<feature type="region of interest" description="Disordered" evidence="1">
    <location>
        <begin position="441"/>
        <end position="478"/>
    </location>
</feature>
<organism evidence="2 3">
    <name type="scientific">Trametes coccinea (strain BRFM310)</name>
    <name type="common">Pycnoporus coccineus</name>
    <dbReference type="NCBI Taxonomy" id="1353009"/>
    <lineage>
        <taxon>Eukaryota</taxon>
        <taxon>Fungi</taxon>
        <taxon>Dikarya</taxon>
        <taxon>Basidiomycota</taxon>
        <taxon>Agaricomycotina</taxon>
        <taxon>Agaricomycetes</taxon>
        <taxon>Polyporales</taxon>
        <taxon>Polyporaceae</taxon>
        <taxon>Trametes</taxon>
    </lineage>
</organism>
<feature type="compositionally biased region" description="Polar residues" evidence="1">
    <location>
        <begin position="441"/>
        <end position="451"/>
    </location>
</feature>
<evidence type="ECO:0000256" key="1">
    <source>
        <dbReference type="SAM" id="MobiDB-lite"/>
    </source>
</evidence>